<feature type="transmembrane region" description="Helical" evidence="13">
    <location>
        <begin position="108"/>
        <end position="125"/>
    </location>
</feature>
<dbReference type="PRINTS" id="PR00411">
    <property type="entry name" value="PNDRDTASEI"/>
</dbReference>
<dbReference type="InterPro" id="IPR023753">
    <property type="entry name" value="FAD/NAD-binding_dom"/>
</dbReference>
<dbReference type="Pfam" id="PF14721">
    <property type="entry name" value="AIF_C"/>
    <property type="match status" value="1"/>
</dbReference>
<keyword evidence="13" id="KW-1133">Transmembrane helix</keyword>
<evidence type="ECO:0000256" key="2">
    <source>
        <dbReference type="ARBA" id="ARBA00004173"/>
    </source>
</evidence>
<keyword evidence="6" id="KW-0274">FAD</keyword>
<feature type="domain" description="Deltamethrin resistance protein prag01" evidence="16">
    <location>
        <begin position="86"/>
        <end position="135"/>
    </location>
</feature>
<evidence type="ECO:0000259" key="14">
    <source>
        <dbReference type="Pfam" id="PF07992"/>
    </source>
</evidence>
<dbReference type="GO" id="GO:0046983">
    <property type="term" value="F:protein dimerization activity"/>
    <property type="evidence" value="ECO:0007669"/>
    <property type="project" value="InterPro"/>
</dbReference>
<dbReference type="SUPFAM" id="SSF55424">
    <property type="entry name" value="FAD/NAD-linked reductases, dimerisation (C-terminal) domain"/>
    <property type="match status" value="1"/>
</dbReference>
<dbReference type="PANTHER" id="PTHR43557">
    <property type="entry name" value="APOPTOSIS-INDUCING FACTOR 1"/>
    <property type="match status" value="1"/>
</dbReference>
<comment type="cofactor">
    <cofactor evidence="1">
        <name>FAD</name>
        <dbReference type="ChEBI" id="CHEBI:57692"/>
    </cofactor>
</comment>
<feature type="domain" description="Mitochondrial apoptosis-inducing factor C-terminal" evidence="15">
    <location>
        <begin position="732"/>
        <end position="856"/>
    </location>
</feature>
<dbReference type="SMART" id="SM01353">
    <property type="entry name" value="AIF_C"/>
    <property type="match status" value="1"/>
</dbReference>
<evidence type="ECO:0000256" key="5">
    <source>
        <dbReference type="ARBA" id="ARBA00022703"/>
    </source>
</evidence>
<feature type="domain" description="FAD/NAD(P)-binding" evidence="14">
    <location>
        <begin position="402"/>
        <end position="728"/>
    </location>
</feature>
<dbReference type="InterPro" id="IPR029324">
    <property type="entry name" value="AIF_C"/>
</dbReference>
<evidence type="ECO:0000256" key="1">
    <source>
        <dbReference type="ARBA" id="ARBA00001974"/>
    </source>
</evidence>
<evidence type="ECO:0000259" key="15">
    <source>
        <dbReference type="Pfam" id="PF14721"/>
    </source>
</evidence>
<dbReference type="InterPro" id="IPR016156">
    <property type="entry name" value="FAD/NAD-linked_Rdtase_dimer_sf"/>
</dbReference>
<feature type="region of interest" description="Disordered" evidence="12">
    <location>
        <begin position="163"/>
        <end position="385"/>
    </location>
</feature>
<keyword evidence="5" id="KW-0053">Apoptosis</keyword>
<keyword evidence="10" id="KW-0496">Mitochondrion</keyword>
<dbReference type="GO" id="GO:0016174">
    <property type="term" value="F:NAD(P)H oxidase H2O2-forming activity"/>
    <property type="evidence" value="ECO:0007669"/>
    <property type="project" value="TreeGrafter"/>
</dbReference>
<evidence type="ECO:0000259" key="16">
    <source>
        <dbReference type="Pfam" id="PF16020"/>
    </source>
</evidence>
<dbReference type="SUPFAM" id="SSF51905">
    <property type="entry name" value="FAD/NAD(P)-binding domain"/>
    <property type="match status" value="2"/>
</dbReference>
<dbReference type="AlphaFoldDB" id="A0AA36EWD6"/>
<accession>A0AA36EWD6</accession>
<comment type="catalytic activity">
    <reaction evidence="11">
        <text>A + NADH + H(+) = AH2 + NAD(+)</text>
        <dbReference type="Rhea" id="RHEA:11356"/>
        <dbReference type="ChEBI" id="CHEBI:13193"/>
        <dbReference type="ChEBI" id="CHEBI:15378"/>
        <dbReference type="ChEBI" id="CHEBI:17499"/>
        <dbReference type="ChEBI" id="CHEBI:57540"/>
        <dbReference type="ChEBI" id="CHEBI:57945"/>
    </reaction>
</comment>
<keyword evidence="8" id="KW-0560">Oxidoreductase</keyword>
<evidence type="ECO:0000256" key="7">
    <source>
        <dbReference type="ARBA" id="ARBA00022946"/>
    </source>
</evidence>
<evidence type="ECO:0000256" key="6">
    <source>
        <dbReference type="ARBA" id="ARBA00022827"/>
    </source>
</evidence>
<comment type="subcellular location">
    <subcellularLocation>
        <location evidence="2">Mitochondrion</location>
    </subcellularLocation>
</comment>
<evidence type="ECO:0000256" key="10">
    <source>
        <dbReference type="ARBA" id="ARBA00023128"/>
    </source>
</evidence>
<reference evidence="17" key="1">
    <citation type="submission" date="2023-08" db="EMBL/GenBank/DDBJ databases">
        <authorList>
            <person name="Alioto T."/>
            <person name="Alioto T."/>
            <person name="Gomez Garrido J."/>
        </authorList>
    </citation>
    <scope>NUCLEOTIDE SEQUENCE</scope>
</reference>
<keyword evidence="13" id="KW-0472">Membrane</keyword>
<keyword evidence="9" id="KW-0520">NAD</keyword>
<evidence type="ECO:0000256" key="4">
    <source>
        <dbReference type="ARBA" id="ARBA00022630"/>
    </source>
</evidence>
<dbReference type="PRINTS" id="PR00368">
    <property type="entry name" value="FADPNR"/>
</dbReference>
<sequence length="875" mass="93212">MYRCVVSSCQGRVPLRRFYGTGCHLRPSLSKQPSSTFLRNLRNNELLGVCPQENASTANMTFARCMSGHGHKTDKEIDVQQKSRMDDLPVPQGSWQESFHNLNRSNNIFLAVSSAFFVVTGFTMYKMNCFKWNPGPDIKSVPIKPEAIGLGAGTAATVDSAEAVVEESSVGPDLDVVPAEEPVTPTPTAEEPVAPTPAAEEPVAEESAAPTEEPAAPAAEEPAAPAAEEPAAPTPVAEEPAAPAPVAEEPAAPTPVAEEPAAPAPVAEEPAAPAPVAEEPAAPAPVAEEPAAPAPAAEEPAAPTPAEEPAAPPAEDTPPPPPPEDTPPPPPPEETPPPPPPEETPPPPAEDTPSSPPTTAAEPETPKVEATTRTAENVAPESKATSIDWSQVPAIPAHVPYLLIGAGTASFAAFRSIRSADPKAQVLVVGEENYIPYMRPPLSKELWFSEDKSAVKNLKFKQWNGKERSIFFEPEAFYVEPKKLPYQENGGVSVLSGRKVVKLDASKRQAYLDNGTVIKYDKCLIATGGKPKNLPILSKAGSDVAEKTTLFRNIDDFRSLDKHLEEAKSVAIIGGGFLGSELACALGKKSQSHDLKVYQLFPESGNMGKVLPEYLSLWTTSMVKSEGVDVQPGVSVQTAVLKDNKVSLELNNGTSLDVDHVVVAVGLDPNTELAKTSGLEVDDKFGGFRVNSELEARSNVWVAGDAACFYDIKLGRRRVEHHDHAVVSGRLAGQNMAGAGKAYWHQSMFWSDLGPNVGYEAIGIVDSSLPTVGVFAKATEKDTPQAVVEATGEGLRSETEESAKPSMVPAAQLATPDADENFGKGVIFYLRDKVVVGVLLWNVFNKMPIARKVLKDGVESEDLHEVAKLFNIHET</sequence>
<dbReference type="InterPro" id="IPR050446">
    <property type="entry name" value="FAD-oxidoreductase/Apoptosis"/>
</dbReference>
<dbReference type="Proteomes" id="UP001162480">
    <property type="component" value="Chromosome 1"/>
</dbReference>
<dbReference type="Gene3D" id="3.50.50.60">
    <property type="entry name" value="FAD/NAD(P)-binding domain"/>
    <property type="match status" value="2"/>
</dbReference>
<keyword evidence="7" id="KW-0809">Transit peptide</keyword>
<proteinExistence type="inferred from homology"/>
<evidence type="ECO:0000256" key="13">
    <source>
        <dbReference type="SAM" id="Phobius"/>
    </source>
</evidence>
<keyword evidence="4" id="KW-0285">Flavoprotein</keyword>
<dbReference type="PANTHER" id="PTHR43557:SF4">
    <property type="entry name" value="APOPTOSIS-INDUCING FACTOR 1, MITOCHONDRIAL"/>
    <property type="match status" value="1"/>
</dbReference>
<comment type="similarity">
    <text evidence="3">Belongs to the FAD-dependent oxidoreductase family.</text>
</comment>
<gene>
    <name evidence="17" type="ORF">OCTVUL_1B011173</name>
</gene>
<keyword evidence="18" id="KW-1185">Reference proteome</keyword>
<feature type="compositionally biased region" description="Pro residues" evidence="12">
    <location>
        <begin position="310"/>
        <end position="356"/>
    </location>
</feature>
<feature type="compositionally biased region" description="Low complexity" evidence="12">
    <location>
        <begin position="176"/>
        <end position="309"/>
    </location>
</feature>
<dbReference type="GO" id="GO:0071949">
    <property type="term" value="F:FAD binding"/>
    <property type="evidence" value="ECO:0007669"/>
    <property type="project" value="TreeGrafter"/>
</dbReference>
<evidence type="ECO:0000256" key="3">
    <source>
        <dbReference type="ARBA" id="ARBA00006442"/>
    </source>
</evidence>
<evidence type="ECO:0000313" key="17">
    <source>
        <dbReference type="EMBL" id="CAI9716721.1"/>
    </source>
</evidence>
<evidence type="ECO:0000256" key="8">
    <source>
        <dbReference type="ARBA" id="ARBA00023002"/>
    </source>
</evidence>
<protein>
    <submittedName>
        <fullName evidence="17">Apoptosis-inducing factor 1, mitochondrial isoform X2</fullName>
    </submittedName>
</protein>
<evidence type="ECO:0000313" key="18">
    <source>
        <dbReference type="Proteomes" id="UP001162480"/>
    </source>
</evidence>
<name>A0AA36EWD6_OCTVU</name>
<dbReference type="GO" id="GO:0033108">
    <property type="term" value="P:mitochondrial respiratory chain complex assembly"/>
    <property type="evidence" value="ECO:0007669"/>
    <property type="project" value="TreeGrafter"/>
</dbReference>
<evidence type="ECO:0000256" key="9">
    <source>
        <dbReference type="ARBA" id="ARBA00023027"/>
    </source>
</evidence>
<dbReference type="Pfam" id="PF07992">
    <property type="entry name" value="Pyr_redox_2"/>
    <property type="match status" value="1"/>
</dbReference>
<evidence type="ECO:0000256" key="11">
    <source>
        <dbReference type="ARBA" id="ARBA00047786"/>
    </source>
</evidence>
<dbReference type="GO" id="GO:0005739">
    <property type="term" value="C:mitochondrion"/>
    <property type="evidence" value="ECO:0007669"/>
    <property type="project" value="UniProtKB-SubCell"/>
</dbReference>
<dbReference type="GO" id="GO:0006915">
    <property type="term" value="P:apoptotic process"/>
    <property type="evidence" value="ECO:0007669"/>
    <property type="project" value="UniProtKB-KW"/>
</dbReference>
<evidence type="ECO:0000256" key="12">
    <source>
        <dbReference type="SAM" id="MobiDB-lite"/>
    </source>
</evidence>
<dbReference type="EMBL" id="OX597814">
    <property type="protein sequence ID" value="CAI9716721.1"/>
    <property type="molecule type" value="Genomic_DNA"/>
</dbReference>
<dbReference type="Gene3D" id="3.30.390.30">
    <property type="match status" value="1"/>
</dbReference>
<dbReference type="InterPro" id="IPR031973">
    <property type="entry name" value="Deltameth_res_prag01"/>
</dbReference>
<keyword evidence="13" id="KW-0812">Transmembrane</keyword>
<dbReference type="Pfam" id="PF16020">
    <property type="entry name" value="Deltameth_res"/>
    <property type="match status" value="1"/>
</dbReference>
<dbReference type="InterPro" id="IPR036188">
    <property type="entry name" value="FAD/NAD-bd_sf"/>
</dbReference>
<organism evidence="17 18">
    <name type="scientific">Octopus vulgaris</name>
    <name type="common">Common octopus</name>
    <dbReference type="NCBI Taxonomy" id="6645"/>
    <lineage>
        <taxon>Eukaryota</taxon>
        <taxon>Metazoa</taxon>
        <taxon>Spiralia</taxon>
        <taxon>Lophotrochozoa</taxon>
        <taxon>Mollusca</taxon>
        <taxon>Cephalopoda</taxon>
        <taxon>Coleoidea</taxon>
        <taxon>Octopodiformes</taxon>
        <taxon>Octopoda</taxon>
        <taxon>Incirrata</taxon>
        <taxon>Octopodidae</taxon>
        <taxon>Octopus</taxon>
    </lineage>
</organism>